<sequence>MQRRASWDALPSTSLVEIFCRTPIKDRFCSLPLVCRSWADVSRNPRCWASMIPAEHSSSACAFDDAFIKHSSSSSSYSRLDSLAFDDPFDGRRSPDSDRGLAMLRSLITRGAGGAAVTSLYFFPFLTCVEAFRPNDDALLRLIAQSCPNLRHLSFHGSYNATEGAILEVMSKCPKLELIDFSDSPYFTPTVLEHMSTCCPDVRGIRRNGFLQPGFASALAVGFPNLRILNLSGSTIVDKDLLTIMTARIGIQYLDITNCQQLKCYMHIIKRAPVQISQILFD</sequence>
<reference evidence="3" key="2">
    <citation type="submission" date="2025-08" db="UniProtKB">
        <authorList>
            <consortium name="RefSeq"/>
        </authorList>
    </citation>
    <scope>IDENTIFICATION</scope>
    <source>
        <tissue evidence="3">Leaves</tissue>
    </source>
</reference>
<gene>
    <name evidence="3" type="primary">LOC113710594</name>
</gene>
<protein>
    <submittedName>
        <fullName evidence="3">F-box/LRR-repeat protein 23</fullName>
    </submittedName>
</protein>
<accession>A0A6P6UH09</accession>
<dbReference type="PROSITE" id="PS50181">
    <property type="entry name" value="FBOX"/>
    <property type="match status" value="1"/>
</dbReference>
<dbReference type="SUPFAM" id="SSF81383">
    <property type="entry name" value="F-box domain"/>
    <property type="match status" value="1"/>
</dbReference>
<dbReference type="InterPro" id="IPR001810">
    <property type="entry name" value="F-box_dom"/>
</dbReference>
<reference evidence="2" key="1">
    <citation type="journal article" date="2025" name="Foods">
        <title>Unveiling the Microbial Signatures of Arabica Coffee Cherries: Insights into Ripeness Specific Diversity, Functional Traits, and Implications for Quality and Safety.</title>
        <authorList>
            <consortium name="RefSeq"/>
            <person name="Tenea G.N."/>
            <person name="Cifuentes V."/>
            <person name="Reyes P."/>
            <person name="Cevallos-Vallejos M."/>
        </authorList>
    </citation>
    <scope>NUCLEOTIDE SEQUENCE [LARGE SCALE GENOMIC DNA]</scope>
</reference>
<dbReference type="Gene3D" id="1.20.1280.50">
    <property type="match status" value="1"/>
</dbReference>
<dbReference type="InterPro" id="IPR036047">
    <property type="entry name" value="F-box-like_dom_sf"/>
</dbReference>
<organism evidence="2 3">
    <name type="scientific">Coffea arabica</name>
    <name type="common">Arabian coffee</name>
    <dbReference type="NCBI Taxonomy" id="13443"/>
    <lineage>
        <taxon>Eukaryota</taxon>
        <taxon>Viridiplantae</taxon>
        <taxon>Streptophyta</taxon>
        <taxon>Embryophyta</taxon>
        <taxon>Tracheophyta</taxon>
        <taxon>Spermatophyta</taxon>
        <taxon>Magnoliopsida</taxon>
        <taxon>eudicotyledons</taxon>
        <taxon>Gunneridae</taxon>
        <taxon>Pentapetalae</taxon>
        <taxon>asterids</taxon>
        <taxon>lamiids</taxon>
        <taxon>Gentianales</taxon>
        <taxon>Rubiaceae</taxon>
        <taxon>Ixoroideae</taxon>
        <taxon>Gardenieae complex</taxon>
        <taxon>Bertiereae - Coffeeae clade</taxon>
        <taxon>Coffeeae</taxon>
        <taxon>Coffea</taxon>
    </lineage>
</organism>
<dbReference type="OrthoDB" id="1929062at2759"/>
<dbReference type="Proteomes" id="UP001652660">
    <property type="component" value="Chromosome 9e"/>
</dbReference>
<dbReference type="Gene3D" id="3.80.10.10">
    <property type="entry name" value="Ribonuclease Inhibitor"/>
    <property type="match status" value="1"/>
</dbReference>
<name>A0A6P6UH09_COFAR</name>
<dbReference type="Pfam" id="PF00646">
    <property type="entry name" value="F-box"/>
    <property type="match status" value="1"/>
</dbReference>
<dbReference type="InterPro" id="IPR032675">
    <property type="entry name" value="LRR_dom_sf"/>
</dbReference>
<dbReference type="GeneID" id="113710594"/>
<evidence type="ECO:0000313" key="2">
    <source>
        <dbReference type="Proteomes" id="UP001652660"/>
    </source>
</evidence>
<evidence type="ECO:0000313" key="3">
    <source>
        <dbReference type="RefSeq" id="XP_027089496.2"/>
    </source>
</evidence>
<proteinExistence type="predicted"/>
<feature type="domain" description="F-box" evidence="1">
    <location>
        <begin position="4"/>
        <end position="51"/>
    </location>
</feature>
<evidence type="ECO:0000259" key="1">
    <source>
        <dbReference type="PROSITE" id="PS50181"/>
    </source>
</evidence>
<dbReference type="PANTHER" id="PTHR38926:SF5">
    <property type="entry name" value="F-BOX AND LEUCINE-RICH REPEAT PROTEIN 6"/>
    <property type="match status" value="1"/>
</dbReference>
<keyword evidence="2" id="KW-1185">Reference proteome</keyword>
<dbReference type="SUPFAM" id="SSF52047">
    <property type="entry name" value="RNI-like"/>
    <property type="match status" value="1"/>
</dbReference>
<dbReference type="RefSeq" id="XP_027089496.2">
    <property type="nucleotide sequence ID" value="XM_027233695.2"/>
</dbReference>
<dbReference type="AlphaFoldDB" id="A0A6P6UH09"/>
<dbReference type="PANTHER" id="PTHR38926">
    <property type="entry name" value="F-BOX DOMAIN CONTAINING PROTEIN, EXPRESSED"/>
    <property type="match status" value="1"/>
</dbReference>